<dbReference type="PANTHER" id="PTHR32039:SF7">
    <property type="entry name" value="COMPETENCE PROTEIN COMM"/>
    <property type="match status" value="1"/>
</dbReference>
<evidence type="ECO:0000313" key="3">
    <source>
        <dbReference type="EMBL" id="SCY08328.1"/>
    </source>
</evidence>
<reference evidence="3 4" key="1">
    <citation type="submission" date="2016-10" db="EMBL/GenBank/DDBJ databases">
        <authorList>
            <person name="Varghese N."/>
            <person name="Submissions S."/>
        </authorList>
    </citation>
    <scope>NUCLEOTIDE SEQUENCE [LARGE SCALE GENOMIC DNA]</scope>
    <source>
        <strain evidence="3 4">DSM 22022</strain>
    </source>
</reference>
<accession>A0A1G5D1D3</accession>
<dbReference type="SMART" id="SM00382">
    <property type="entry name" value="AAA"/>
    <property type="match status" value="1"/>
</dbReference>
<sequence length="510" mass="55924">MSLAIVYTRASMGIQAPLVTIEVHISNGKPGFTLVGLPEKTVKEAQDRVRSALINTQFKYPAKRITVNLAPADLPKEGGRFDLPIAIGMLAASGQIDADKLRRFEFIGELALTGNLRGVHGVIPAILAARQAKRYAVIAAQNANEAALISDQESFFATSLLEVVQFLNEQNKLPSTSDLTPQSAKNGSSTITKDLTDIISQQHAKRALIIAAAGQHNLLFLGPPGTGKTMLASRLTDLLPEMTNQEAIETASVTSLVHNELNFTNWKQRPFRAPHHSASPAALVGGGTIPKPGEISLVHNGVLFLDELPEFERRVLDALRQPLESGEIIISRATAKIQFPAKFQLIAAMNPSPTGNYQGTHNRTSPQQIMRYLNRLSGPFLDRFDLSIEVPLLPKGALQSSDNRGETSAQIRQRILQVREIQLTRAGKVNAHLSGKEIERDCKLSTQDSIFLENALTKLGLSVRAYHRILKVSRTIADLDNELHISQRHIAEALGYRAMDRLLQKLNNND</sequence>
<dbReference type="SUPFAM" id="SSF54211">
    <property type="entry name" value="Ribosomal protein S5 domain 2-like"/>
    <property type="match status" value="1"/>
</dbReference>
<name>A0A1G5D1D3_9PAST</name>
<dbReference type="NCBIfam" id="TIGR00368">
    <property type="entry name" value="YifB family Mg chelatase-like AAA ATPase"/>
    <property type="match status" value="1"/>
</dbReference>
<dbReference type="InterPro" id="IPR020568">
    <property type="entry name" value="Ribosomal_Su5_D2-typ_SF"/>
</dbReference>
<dbReference type="InterPro" id="IPR045006">
    <property type="entry name" value="CHLI-like"/>
</dbReference>
<evidence type="ECO:0000259" key="2">
    <source>
        <dbReference type="SMART" id="SM00382"/>
    </source>
</evidence>
<organism evidence="3 4">
    <name type="scientific">Basfia succiniciproducens</name>
    <dbReference type="NCBI Taxonomy" id="653940"/>
    <lineage>
        <taxon>Bacteria</taxon>
        <taxon>Pseudomonadati</taxon>
        <taxon>Pseudomonadota</taxon>
        <taxon>Gammaproteobacteria</taxon>
        <taxon>Pasteurellales</taxon>
        <taxon>Pasteurellaceae</taxon>
        <taxon>Basfia</taxon>
    </lineage>
</organism>
<dbReference type="EMBL" id="FMUQ01000010">
    <property type="protein sequence ID" value="SCY08328.1"/>
    <property type="molecule type" value="Genomic_DNA"/>
</dbReference>
<gene>
    <name evidence="3" type="ORF">SAMN02910354_01413</name>
</gene>
<dbReference type="Proteomes" id="UP000199588">
    <property type="component" value="Unassembled WGS sequence"/>
</dbReference>
<comment type="similarity">
    <text evidence="1">Belongs to the Mg-chelatase subunits D/I family. ComM subfamily.</text>
</comment>
<evidence type="ECO:0000256" key="1">
    <source>
        <dbReference type="ARBA" id="ARBA00006354"/>
    </source>
</evidence>
<dbReference type="RefSeq" id="WP_090655557.1">
    <property type="nucleotide sequence ID" value="NZ_CP015031.1"/>
</dbReference>
<dbReference type="SUPFAM" id="SSF52540">
    <property type="entry name" value="P-loop containing nucleoside triphosphate hydrolases"/>
    <property type="match status" value="1"/>
</dbReference>
<dbReference type="NCBIfam" id="NF007365">
    <property type="entry name" value="PRK09862.1"/>
    <property type="match status" value="1"/>
</dbReference>
<evidence type="ECO:0000313" key="4">
    <source>
        <dbReference type="Proteomes" id="UP000199588"/>
    </source>
</evidence>
<dbReference type="InterPro" id="IPR000523">
    <property type="entry name" value="Mg_chelatse_chII-like_cat_dom"/>
</dbReference>
<dbReference type="PANTHER" id="PTHR32039">
    <property type="entry name" value="MAGNESIUM-CHELATASE SUBUNIT CHLI"/>
    <property type="match status" value="1"/>
</dbReference>
<dbReference type="Gene3D" id="3.40.50.300">
    <property type="entry name" value="P-loop containing nucleotide triphosphate hydrolases"/>
    <property type="match status" value="1"/>
</dbReference>
<dbReference type="Gene3D" id="3.30.230.10">
    <property type="match status" value="1"/>
</dbReference>
<dbReference type="InterPro" id="IPR003593">
    <property type="entry name" value="AAA+_ATPase"/>
</dbReference>
<dbReference type="Pfam" id="PF01078">
    <property type="entry name" value="Mg_chelatase"/>
    <property type="match status" value="1"/>
</dbReference>
<protein>
    <submittedName>
        <fullName evidence="3">Magnesium chelatase family protein</fullName>
    </submittedName>
</protein>
<proteinExistence type="inferred from homology"/>
<dbReference type="InterPro" id="IPR025158">
    <property type="entry name" value="Mg_chelat-rel_C"/>
</dbReference>
<dbReference type="InterPro" id="IPR014721">
    <property type="entry name" value="Ribsml_uS5_D2-typ_fold_subgr"/>
</dbReference>
<dbReference type="InterPro" id="IPR004482">
    <property type="entry name" value="Mg_chelat-rel"/>
</dbReference>
<dbReference type="Pfam" id="PF13541">
    <property type="entry name" value="ChlI"/>
    <property type="match status" value="1"/>
</dbReference>
<keyword evidence="4" id="KW-1185">Reference proteome</keyword>
<dbReference type="Pfam" id="PF13335">
    <property type="entry name" value="Mg_chelatase_C"/>
    <property type="match status" value="1"/>
</dbReference>
<feature type="domain" description="AAA+ ATPase" evidence="2">
    <location>
        <begin position="214"/>
        <end position="394"/>
    </location>
</feature>
<dbReference type="InterPro" id="IPR027417">
    <property type="entry name" value="P-loop_NTPase"/>
</dbReference>
<comment type="caution">
    <text evidence="3">The sequence shown here is derived from an EMBL/GenBank/DDBJ whole genome shotgun (WGS) entry which is preliminary data.</text>
</comment>
<dbReference type="CDD" id="cd00009">
    <property type="entry name" value="AAA"/>
    <property type="match status" value="1"/>
</dbReference>